<accession>A0ABN6VJY0</accession>
<proteinExistence type="predicted"/>
<organism evidence="1 2">
    <name type="scientific">Methylocystis iwaonis</name>
    <dbReference type="NCBI Taxonomy" id="2885079"/>
    <lineage>
        <taxon>Bacteria</taxon>
        <taxon>Pseudomonadati</taxon>
        <taxon>Pseudomonadota</taxon>
        <taxon>Alphaproteobacteria</taxon>
        <taxon>Hyphomicrobiales</taxon>
        <taxon>Methylocystaceae</taxon>
        <taxon>Methylocystis</taxon>
    </lineage>
</organism>
<keyword evidence="2" id="KW-1185">Reference proteome</keyword>
<evidence type="ECO:0000313" key="2">
    <source>
        <dbReference type="Proteomes" id="UP001317629"/>
    </source>
</evidence>
<dbReference type="RefSeq" id="WP_281927856.1">
    <property type="nucleotide sequence ID" value="NZ_AP027142.1"/>
</dbReference>
<gene>
    <name evidence="1" type="ORF">SS37A_21510</name>
</gene>
<name>A0ABN6VJY0_9HYPH</name>
<dbReference type="EMBL" id="AP027142">
    <property type="protein sequence ID" value="BDV34622.1"/>
    <property type="molecule type" value="Genomic_DNA"/>
</dbReference>
<evidence type="ECO:0000313" key="1">
    <source>
        <dbReference type="EMBL" id="BDV34622.1"/>
    </source>
</evidence>
<evidence type="ECO:0008006" key="3">
    <source>
        <dbReference type="Google" id="ProtNLM"/>
    </source>
</evidence>
<sequence length="73" mass="8387">MTQLAQRAADALARMPEDMQERAVAFLEEQAEKLAIMRALVQEALDDVDAGRVSEWNLDEFLKEMHEQRRAAE</sequence>
<reference evidence="1 2" key="1">
    <citation type="journal article" date="2023" name="Int. J. Syst. Evol. Microbiol.">
        <title>Methylocystis iwaonis sp. nov., a type II methane-oxidizing bacterium from surface soil of a rice paddy field in Japan, and emended description of the genus Methylocystis (ex Whittenbury et al. 1970) Bowman et al. 1993.</title>
        <authorList>
            <person name="Kaise H."/>
            <person name="Sawadogo J.B."/>
            <person name="Alam M.S."/>
            <person name="Ueno C."/>
            <person name="Dianou D."/>
            <person name="Shinjo R."/>
            <person name="Asakawa S."/>
        </authorList>
    </citation>
    <scope>NUCLEOTIDE SEQUENCE [LARGE SCALE GENOMIC DNA]</scope>
    <source>
        <strain evidence="1 2">SS37A-Re</strain>
    </source>
</reference>
<protein>
    <recommendedName>
        <fullName evidence="3">CopG family transcriptional regulator</fullName>
    </recommendedName>
</protein>
<dbReference type="Proteomes" id="UP001317629">
    <property type="component" value="Chromosome"/>
</dbReference>